<organism evidence="2 3">
    <name type="scientific">Anguilla anguilla</name>
    <name type="common">European freshwater eel</name>
    <name type="synonym">Muraena anguilla</name>
    <dbReference type="NCBI Taxonomy" id="7936"/>
    <lineage>
        <taxon>Eukaryota</taxon>
        <taxon>Metazoa</taxon>
        <taxon>Chordata</taxon>
        <taxon>Craniata</taxon>
        <taxon>Vertebrata</taxon>
        <taxon>Euteleostomi</taxon>
        <taxon>Actinopterygii</taxon>
        <taxon>Neopterygii</taxon>
        <taxon>Teleostei</taxon>
        <taxon>Anguilliformes</taxon>
        <taxon>Anguillidae</taxon>
        <taxon>Anguilla</taxon>
    </lineage>
</organism>
<dbReference type="Proteomes" id="UP001044222">
    <property type="component" value="Chromosome 8"/>
</dbReference>
<sequence>MHPRRMSHRRILTLTWVPPRLRKRLSPSSRSSESSRRRNMRNPRASRVLLSPIIRGRCGGSLLHVTVITPNRLGEGAVGVWGPIYH</sequence>
<keyword evidence="3" id="KW-1185">Reference proteome</keyword>
<evidence type="ECO:0000256" key="1">
    <source>
        <dbReference type="SAM" id="MobiDB-lite"/>
    </source>
</evidence>
<accession>A0A9D3M7R2</accession>
<evidence type="ECO:0000313" key="2">
    <source>
        <dbReference type="EMBL" id="KAG5843369.1"/>
    </source>
</evidence>
<comment type="caution">
    <text evidence="2">The sequence shown here is derived from an EMBL/GenBank/DDBJ whole genome shotgun (WGS) entry which is preliminary data.</text>
</comment>
<protein>
    <submittedName>
        <fullName evidence="2">Uncharacterized protein</fullName>
    </submittedName>
</protein>
<reference evidence="2" key="1">
    <citation type="submission" date="2021-01" db="EMBL/GenBank/DDBJ databases">
        <title>A chromosome-scale assembly of European eel, Anguilla anguilla.</title>
        <authorList>
            <person name="Henkel C."/>
            <person name="Jong-Raadsen S.A."/>
            <person name="Dufour S."/>
            <person name="Weltzien F.-A."/>
            <person name="Palstra A.P."/>
            <person name="Pelster B."/>
            <person name="Spaink H.P."/>
            <person name="Van Den Thillart G.E."/>
            <person name="Jansen H."/>
            <person name="Zahm M."/>
            <person name="Klopp C."/>
            <person name="Cedric C."/>
            <person name="Louis A."/>
            <person name="Berthelot C."/>
            <person name="Parey E."/>
            <person name="Roest Crollius H."/>
            <person name="Montfort J."/>
            <person name="Robinson-Rechavi M."/>
            <person name="Bucao C."/>
            <person name="Bouchez O."/>
            <person name="Gislard M."/>
            <person name="Lluch J."/>
            <person name="Milhes M."/>
            <person name="Lampietro C."/>
            <person name="Lopez Roques C."/>
            <person name="Donnadieu C."/>
            <person name="Braasch I."/>
            <person name="Desvignes T."/>
            <person name="Postlethwait J."/>
            <person name="Bobe J."/>
            <person name="Guiguen Y."/>
            <person name="Dirks R."/>
        </authorList>
    </citation>
    <scope>NUCLEOTIDE SEQUENCE</scope>
    <source>
        <strain evidence="2">Tag_6206</strain>
        <tissue evidence="2">Liver</tissue>
    </source>
</reference>
<dbReference type="AlphaFoldDB" id="A0A9D3M7R2"/>
<proteinExistence type="predicted"/>
<dbReference type="EMBL" id="JAFIRN010000008">
    <property type="protein sequence ID" value="KAG5843369.1"/>
    <property type="molecule type" value="Genomic_DNA"/>
</dbReference>
<name>A0A9D3M7R2_ANGAN</name>
<feature type="region of interest" description="Disordered" evidence="1">
    <location>
        <begin position="22"/>
        <end position="46"/>
    </location>
</feature>
<evidence type="ECO:0000313" key="3">
    <source>
        <dbReference type="Proteomes" id="UP001044222"/>
    </source>
</evidence>
<gene>
    <name evidence="2" type="ORF">ANANG_G00150170</name>
</gene>